<keyword evidence="1" id="KW-0805">Transcription regulation</keyword>
<keyword evidence="6" id="KW-0732">Signal</keyword>
<reference evidence="8 9" key="1">
    <citation type="submission" date="2016-02" db="EMBL/GenBank/DDBJ databases">
        <authorList>
            <person name="Wen L."/>
            <person name="He K."/>
            <person name="Yang H."/>
        </authorList>
    </citation>
    <scope>NUCLEOTIDE SEQUENCE [LARGE SCALE GENOMIC DNA]</scope>
    <source>
        <strain evidence="8 9">KLE1704</strain>
    </source>
</reference>
<comment type="caution">
    <text evidence="8">The sequence shown here is derived from an EMBL/GenBank/DDBJ whole genome shotgun (WGS) entry which is preliminary data.</text>
</comment>
<dbReference type="GO" id="GO:0003700">
    <property type="term" value="F:DNA-binding transcription factor activity"/>
    <property type="evidence" value="ECO:0007669"/>
    <property type="project" value="InterPro"/>
</dbReference>
<evidence type="ECO:0000313" key="8">
    <source>
        <dbReference type="EMBL" id="KXT52689.1"/>
    </source>
</evidence>
<evidence type="ECO:0000313" key="9">
    <source>
        <dbReference type="Proteomes" id="UP000070319"/>
    </source>
</evidence>
<dbReference type="AlphaFoldDB" id="A0A139LMP2"/>
<keyword evidence="2" id="KW-0238">DNA-binding</keyword>
<feature type="chain" id="PRO_5007487427" evidence="6">
    <location>
        <begin position="23"/>
        <end position="585"/>
    </location>
</feature>
<dbReference type="EMBL" id="LTDF01000064">
    <property type="protein sequence ID" value="KXT52689.1"/>
    <property type="molecule type" value="Genomic_DNA"/>
</dbReference>
<feature type="coiled-coil region" evidence="4">
    <location>
        <begin position="403"/>
        <end position="437"/>
    </location>
</feature>
<dbReference type="InterPro" id="IPR018062">
    <property type="entry name" value="HTH_AraC-typ_CS"/>
</dbReference>
<dbReference type="InterPro" id="IPR018060">
    <property type="entry name" value="HTH_AraC"/>
</dbReference>
<dbReference type="Gene3D" id="1.25.40.10">
    <property type="entry name" value="Tetratricopeptide repeat domain"/>
    <property type="match status" value="1"/>
</dbReference>
<dbReference type="Pfam" id="PF12833">
    <property type="entry name" value="HTH_18"/>
    <property type="match status" value="1"/>
</dbReference>
<dbReference type="InterPro" id="IPR009057">
    <property type="entry name" value="Homeodomain-like_sf"/>
</dbReference>
<feature type="domain" description="HTH araC/xylS-type" evidence="7">
    <location>
        <begin position="480"/>
        <end position="582"/>
    </location>
</feature>
<dbReference type="Proteomes" id="UP000070319">
    <property type="component" value="Unassembled WGS sequence"/>
</dbReference>
<dbReference type="SUPFAM" id="SSF48452">
    <property type="entry name" value="TPR-like"/>
    <property type="match status" value="1"/>
</dbReference>
<evidence type="ECO:0000256" key="6">
    <source>
        <dbReference type="SAM" id="SignalP"/>
    </source>
</evidence>
<keyword evidence="5" id="KW-1133">Transmembrane helix</keyword>
<dbReference type="PROSITE" id="PS00041">
    <property type="entry name" value="HTH_ARAC_FAMILY_1"/>
    <property type="match status" value="1"/>
</dbReference>
<evidence type="ECO:0000256" key="4">
    <source>
        <dbReference type="SAM" id="Coils"/>
    </source>
</evidence>
<dbReference type="PATRIC" id="fig|329854.7.peg.1554"/>
<name>A0A139LMP2_9BACE</name>
<dbReference type="GO" id="GO:0043565">
    <property type="term" value="F:sequence-specific DNA binding"/>
    <property type="evidence" value="ECO:0007669"/>
    <property type="project" value="InterPro"/>
</dbReference>
<evidence type="ECO:0000259" key="7">
    <source>
        <dbReference type="PROSITE" id="PS01124"/>
    </source>
</evidence>
<accession>A0A139LMP2</accession>
<keyword evidence="5" id="KW-0812">Transmembrane</keyword>
<keyword evidence="5" id="KW-0472">Membrane</keyword>
<organism evidence="8">
    <name type="scientific">Bacteroides intestinalis</name>
    <dbReference type="NCBI Taxonomy" id="329854"/>
    <lineage>
        <taxon>Bacteria</taxon>
        <taxon>Pseudomonadati</taxon>
        <taxon>Bacteroidota</taxon>
        <taxon>Bacteroidia</taxon>
        <taxon>Bacteroidales</taxon>
        <taxon>Bacteroidaceae</taxon>
        <taxon>Bacteroides</taxon>
    </lineage>
</organism>
<dbReference type="SMART" id="SM00342">
    <property type="entry name" value="HTH_ARAC"/>
    <property type="match status" value="1"/>
</dbReference>
<keyword evidence="4" id="KW-0175">Coiled coil</keyword>
<dbReference type="Gene3D" id="1.10.10.60">
    <property type="entry name" value="Homeodomain-like"/>
    <property type="match status" value="1"/>
</dbReference>
<keyword evidence="3" id="KW-0804">Transcription</keyword>
<gene>
    <name evidence="8" type="ORF">HMPREF2531_01525</name>
</gene>
<dbReference type="PROSITE" id="PS01124">
    <property type="entry name" value="HTH_ARAC_FAMILY_2"/>
    <property type="match status" value="1"/>
</dbReference>
<dbReference type="PANTHER" id="PTHR43280">
    <property type="entry name" value="ARAC-FAMILY TRANSCRIPTIONAL REGULATOR"/>
    <property type="match status" value="1"/>
</dbReference>
<evidence type="ECO:0000256" key="1">
    <source>
        <dbReference type="ARBA" id="ARBA00023015"/>
    </source>
</evidence>
<evidence type="ECO:0000256" key="5">
    <source>
        <dbReference type="SAM" id="Phobius"/>
    </source>
</evidence>
<dbReference type="PANTHER" id="PTHR43280:SF34">
    <property type="entry name" value="ARAC-FAMILY TRANSCRIPTIONAL REGULATOR"/>
    <property type="match status" value="1"/>
</dbReference>
<protein>
    <submittedName>
        <fullName evidence="8">Transcriptional regulator, AraC family</fullName>
    </submittedName>
</protein>
<proteinExistence type="predicted"/>
<evidence type="ECO:0000256" key="3">
    <source>
        <dbReference type="ARBA" id="ARBA00023163"/>
    </source>
</evidence>
<dbReference type="RefSeq" id="WP_061435107.1">
    <property type="nucleotide sequence ID" value="NZ_KQ968690.1"/>
</dbReference>
<dbReference type="InterPro" id="IPR011990">
    <property type="entry name" value="TPR-like_helical_dom_sf"/>
</dbReference>
<evidence type="ECO:0000256" key="2">
    <source>
        <dbReference type="ARBA" id="ARBA00023125"/>
    </source>
</evidence>
<feature type="transmembrane region" description="Helical" evidence="5">
    <location>
        <begin position="379"/>
        <end position="401"/>
    </location>
</feature>
<feature type="signal peptide" evidence="6">
    <location>
        <begin position="1"/>
        <end position="22"/>
    </location>
</feature>
<dbReference type="SUPFAM" id="SSF46689">
    <property type="entry name" value="Homeodomain-like"/>
    <property type="match status" value="1"/>
</dbReference>
<sequence>MKLSCFLAFFLLWVVNSFRTSATVPDSLLTERTIRSIYVNYPDSALRLLDEAEKSPASGIIPFRIDLLRAMCYEIKHDLTAKEICVRRALQNDSIRLVPERKLSSIAMLANILERQNRYEESIGVCHEGIDLARNLACKKEESDMYSVMARVCIGMTNDEMAQEYFQRAVKLLEGTDDVREMSRLSTIYGEYMSFYINRNRMAEAIEIGYRRETVIQRMSGLPGPPPGYIDQQYGFLYAKMAVLLHDEGKKEEATEIFRKYQSTSFSKTLIGKQYSVPYLLNINQYAEAAALSDTCISAFTNDTVSYEYLILLNYRARASRGMKRFDLADVFTQRGWVVQDSIYTRESKSKAQEYASKFELKEKELQLAKSHALSERRMLLLAGSCVLTVLLIIILWTTFVNLQKTKMRNRIAAKQIDELLAQREELRKVFTQTRNTHETTKEIGTGSSLPEEETLTAATKTDVAAPGTNSDENYAKFMKMESQLIEQKLFLKPGFGRDDLIRVTDINKNDLSPLLRRYAGSDNFNDYLNGLKIEYSIKLMKEKPYLSVDAIAEEANFNSRSTFYRAFVKISGMTPAQYMRTKIE</sequence>